<dbReference type="Proteomes" id="UP001218188">
    <property type="component" value="Unassembled WGS sequence"/>
</dbReference>
<comment type="caution">
    <text evidence="3">The sequence shown here is derived from an EMBL/GenBank/DDBJ whole genome shotgun (WGS) entry which is preliminary data.</text>
</comment>
<evidence type="ECO:0000256" key="2">
    <source>
        <dbReference type="SAM" id="SignalP"/>
    </source>
</evidence>
<feature type="region of interest" description="Disordered" evidence="1">
    <location>
        <begin position="70"/>
        <end position="101"/>
    </location>
</feature>
<gene>
    <name evidence="3" type="ORF">C8F04DRAFT_1313365</name>
</gene>
<dbReference type="AlphaFoldDB" id="A0AAD6S5R8"/>
<reference evidence="3" key="1">
    <citation type="submission" date="2023-03" db="EMBL/GenBank/DDBJ databases">
        <title>Massive genome expansion in bonnet fungi (Mycena s.s.) driven by repeated elements and novel gene families across ecological guilds.</title>
        <authorList>
            <consortium name="Lawrence Berkeley National Laboratory"/>
            <person name="Harder C.B."/>
            <person name="Miyauchi S."/>
            <person name="Viragh M."/>
            <person name="Kuo A."/>
            <person name="Thoen E."/>
            <person name="Andreopoulos B."/>
            <person name="Lu D."/>
            <person name="Skrede I."/>
            <person name="Drula E."/>
            <person name="Henrissat B."/>
            <person name="Morin E."/>
            <person name="Kohler A."/>
            <person name="Barry K."/>
            <person name="LaButti K."/>
            <person name="Morin E."/>
            <person name="Salamov A."/>
            <person name="Lipzen A."/>
            <person name="Mereny Z."/>
            <person name="Hegedus B."/>
            <person name="Baldrian P."/>
            <person name="Stursova M."/>
            <person name="Weitz H."/>
            <person name="Taylor A."/>
            <person name="Grigoriev I.V."/>
            <person name="Nagy L.G."/>
            <person name="Martin F."/>
            <person name="Kauserud H."/>
        </authorList>
    </citation>
    <scope>NUCLEOTIDE SEQUENCE</scope>
    <source>
        <strain evidence="3">CBHHK200</strain>
    </source>
</reference>
<feature type="signal peptide" evidence="2">
    <location>
        <begin position="1"/>
        <end position="23"/>
    </location>
</feature>
<keyword evidence="4" id="KW-1185">Reference proteome</keyword>
<protein>
    <submittedName>
        <fullName evidence="3">Uncharacterized protein</fullName>
    </submittedName>
</protein>
<proteinExistence type="predicted"/>
<evidence type="ECO:0000313" key="3">
    <source>
        <dbReference type="EMBL" id="KAJ7021751.1"/>
    </source>
</evidence>
<evidence type="ECO:0000256" key="1">
    <source>
        <dbReference type="SAM" id="MobiDB-lite"/>
    </source>
</evidence>
<evidence type="ECO:0000313" key="4">
    <source>
        <dbReference type="Proteomes" id="UP001218188"/>
    </source>
</evidence>
<accession>A0AAD6S5R8</accession>
<dbReference type="EMBL" id="JARJCM010000224">
    <property type="protein sequence ID" value="KAJ7021751.1"/>
    <property type="molecule type" value="Genomic_DNA"/>
</dbReference>
<feature type="chain" id="PRO_5042108801" evidence="2">
    <location>
        <begin position="24"/>
        <end position="163"/>
    </location>
</feature>
<keyword evidence="2" id="KW-0732">Signal</keyword>
<organism evidence="3 4">
    <name type="scientific">Mycena alexandri</name>
    <dbReference type="NCBI Taxonomy" id="1745969"/>
    <lineage>
        <taxon>Eukaryota</taxon>
        <taxon>Fungi</taxon>
        <taxon>Dikarya</taxon>
        <taxon>Basidiomycota</taxon>
        <taxon>Agaricomycotina</taxon>
        <taxon>Agaricomycetes</taxon>
        <taxon>Agaricomycetidae</taxon>
        <taxon>Agaricales</taxon>
        <taxon>Marasmiineae</taxon>
        <taxon>Mycenaceae</taxon>
        <taxon>Mycena</taxon>
    </lineage>
</organism>
<sequence length="163" mass="17345">MQLLSVLSTVSLTLAVLALHANAAIPGAGLADATGRSLCGWNNLKWNGGGLYRFSDTTLNFRAVAENPPFLSGPERKPLDKSKHVPHDNEARSHFQGQASNPSFESVIGFDRGTHLHASGPSRPCNALLQTNISVLDIQTRASFHLSDAIGQRGLCSTLSSKA</sequence>
<feature type="compositionally biased region" description="Basic and acidic residues" evidence="1">
    <location>
        <begin position="74"/>
        <end position="93"/>
    </location>
</feature>
<name>A0AAD6S5R8_9AGAR</name>